<evidence type="ECO:0000313" key="2">
    <source>
        <dbReference type="Proteomes" id="UP001420932"/>
    </source>
</evidence>
<name>A0AAP0JLV8_9MAGN</name>
<organism evidence="1 2">
    <name type="scientific">Stephania yunnanensis</name>
    <dbReference type="NCBI Taxonomy" id="152371"/>
    <lineage>
        <taxon>Eukaryota</taxon>
        <taxon>Viridiplantae</taxon>
        <taxon>Streptophyta</taxon>
        <taxon>Embryophyta</taxon>
        <taxon>Tracheophyta</taxon>
        <taxon>Spermatophyta</taxon>
        <taxon>Magnoliopsida</taxon>
        <taxon>Ranunculales</taxon>
        <taxon>Menispermaceae</taxon>
        <taxon>Menispermoideae</taxon>
        <taxon>Cissampelideae</taxon>
        <taxon>Stephania</taxon>
    </lineage>
</organism>
<comment type="caution">
    <text evidence="1">The sequence shown here is derived from an EMBL/GenBank/DDBJ whole genome shotgun (WGS) entry which is preliminary data.</text>
</comment>
<reference evidence="1 2" key="1">
    <citation type="submission" date="2024-01" db="EMBL/GenBank/DDBJ databases">
        <title>Genome assemblies of Stephania.</title>
        <authorList>
            <person name="Yang L."/>
        </authorList>
    </citation>
    <scope>NUCLEOTIDE SEQUENCE [LARGE SCALE GENOMIC DNA]</scope>
    <source>
        <strain evidence="1">YNDBR</strain>
        <tissue evidence="1">Leaf</tissue>
    </source>
</reference>
<proteinExistence type="predicted"/>
<dbReference type="Proteomes" id="UP001420932">
    <property type="component" value="Unassembled WGS sequence"/>
</dbReference>
<dbReference type="AlphaFoldDB" id="A0AAP0JLV8"/>
<accession>A0AAP0JLV8</accession>
<evidence type="ECO:0000313" key="1">
    <source>
        <dbReference type="EMBL" id="KAK9135543.1"/>
    </source>
</evidence>
<protein>
    <submittedName>
        <fullName evidence="1">Uncharacterized protein</fullName>
    </submittedName>
</protein>
<keyword evidence="2" id="KW-1185">Reference proteome</keyword>
<gene>
    <name evidence="1" type="ORF">Syun_014873</name>
</gene>
<dbReference type="EMBL" id="JBBNAF010000006">
    <property type="protein sequence ID" value="KAK9135543.1"/>
    <property type="molecule type" value="Genomic_DNA"/>
</dbReference>
<sequence length="115" mass="12799">MVENYLKFIMYSYLSLCQCYQGGVEMPIKDMISGYWTRHLQNAINPKPSYEGGTNGGKVVARVIQDIAIAKSYAPTKDQARVSFLSSSDSQLSTIQAILTFTQPLTPPFSARYSC</sequence>